<dbReference type="AlphaFoldDB" id="A0AAV4HZ62"/>
<keyword evidence="3" id="KW-1185">Reference proteome</keyword>
<sequence length="116" mass="12829">MRYLQNPFKDHHTETVKQLVLAGAALDAENCNHITPIQLAKYDSDTWDVLNDAKRGDMPELEDELEVPDIPDYALPDGADGKKGKKKKSGKKGKKGKGKKGKKSGGKKKGKKKKKK</sequence>
<organism evidence="2 3">
    <name type="scientific">Elysia marginata</name>
    <dbReference type="NCBI Taxonomy" id="1093978"/>
    <lineage>
        <taxon>Eukaryota</taxon>
        <taxon>Metazoa</taxon>
        <taxon>Spiralia</taxon>
        <taxon>Lophotrochozoa</taxon>
        <taxon>Mollusca</taxon>
        <taxon>Gastropoda</taxon>
        <taxon>Heterobranchia</taxon>
        <taxon>Euthyneura</taxon>
        <taxon>Panpulmonata</taxon>
        <taxon>Sacoglossa</taxon>
        <taxon>Placobranchoidea</taxon>
        <taxon>Plakobranchidae</taxon>
        <taxon>Elysia</taxon>
    </lineage>
</organism>
<feature type="compositionally biased region" description="Basic residues" evidence="1">
    <location>
        <begin position="83"/>
        <end position="116"/>
    </location>
</feature>
<evidence type="ECO:0000313" key="3">
    <source>
        <dbReference type="Proteomes" id="UP000762676"/>
    </source>
</evidence>
<feature type="compositionally biased region" description="Acidic residues" evidence="1">
    <location>
        <begin position="59"/>
        <end position="69"/>
    </location>
</feature>
<protein>
    <submittedName>
        <fullName evidence="2">Protein phosphatase 1 regulatory subunit 16A</fullName>
    </submittedName>
</protein>
<dbReference type="EMBL" id="BMAT01002256">
    <property type="protein sequence ID" value="GFS03075.1"/>
    <property type="molecule type" value="Genomic_DNA"/>
</dbReference>
<evidence type="ECO:0000256" key="1">
    <source>
        <dbReference type="SAM" id="MobiDB-lite"/>
    </source>
</evidence>
<name>A0AAV4HZ62_9GAST</name>
<dbReference type="Proteomes" id="UP000762676">
    <property type="component" value="Unassembled WGS sequence"/>
</dbReference>
<comment type="caution">
    <text evidence="2">The sequence shown here is derived from an EMBL/GenBank/DDBJ whole genome shotgun (WGS) entry which is preliminary data.</text>
</comment>
<feature type="region of interest" description="Disordered" evidence="1">
    <location>
        <begin position="57"/>
        <end position="116"/>
    </location>
</feature>
<reference evidence="2 3" key="1">
    <citation type="journal article" date="2021" name="Elife">
        <title>Chloroplast acquisition without the gene transfer in kleptoplastic sea slugs, Plakobranchus ocellatus.</title>
        <authorList>
            <person name="Maeda T."/>
            <person name="Takahashi S."/>
            <person name="Yoshida T."/>
            <person name="Shimamura S."/>
            <person name="Takaki Y."/>
            <person name="Nagai Y."/>
            <person name="Toyoda A."/>
            <person name="Suzuki Y."/>
            <person name="Arimoto A."/>
            <person name="Ishii H."/>
            <person name="Satoh N."/>
            <person name="Nishiyama T."/>
            <person name="Hasebe M."/>
            <person name="Maruyama T."/>
            <person name="Minagawa J."/>
            <person name="Obokata J."/>
            <person name="Shigenobu S."/>
        </authorList>
    </citation>
    <scope>NUCLEOTIDE SEQUENCE [LARGE SCALE GENOMIC DNA]</scope>
</reference>
<proteinExistence type="predicted"/>
<accession>A0AAV4HZ62</accession>
<gene>
    <name evidence="2" type="ORF">ElyMa_001140400</name>
</gene>
<evidence type="ECO:0000313" key="2">
    <source>
        <dbReference type="EMBL" id="GFS03075.1"/>
    </source>
</evidence>